<evidence type="ECO:0000313" key="11">
    <source>
        <dbReference type="EMBL" id="MCQ6963751.1"/>
    </source>
</evidence>
<dbReference type="InterPro" id="IPR017900">
    <property type="entry name" value="4Fe4S_Fe_S_CS"/>
</dbReference>
<dbReference type="GO" id="GO:0051536">
    <property type="term" value="F:iron-sulfur cluster binding"/>
    <property type="evidence" value="ECO:0007669"/>
    <property type="project" value="UniProtKB-KW"/>
</dbReference>
<evidence type="ECO:0000256" key="5">
    <source>
        <dbReference type="ARBA" id="ARBA00023002"/>
    </source>
</evidence>
<feature type="domain" description="4Fe-4S ferredoxin-type" evidence="10">
    <location>
        <begin position="324"/>
        <end position="353"/>
    </location>
</feature>
<evidence type="ECO:0000256" key="3">
    <source>
        <dbReference type="ARBA" id="ARBA00022723"/>
    </source>
</evidence>
<evidence type="ECO:0000256" key="7">
    <source>
        <dbReference type="ARBA" id="ARBA00023014"/>
    </source>
</evidence>
<organism evidence="11 12">
    <name type="scientific">Methanolobus chelungpuianus</name>
    <dbReference type="NCBI Taxonomy" id="502115"/>
    <lineage>
        <taxon>Archaea</taxon>
        <taxon>Methanobacteriati</taxon>
        <taxon>Methanobacteriota</taxon>
        <taxon>Stenosarchaea group</taxon>
        <taxon>Methanomicrobia</taxon>
        <taxon>Methanosarcinales</taxon>
        <taxon>Methanosarcinaceae</taxon>
        <taxon>Methanolobus</taxon>
    </lineage>
</organism>
<keyword evidence="12" id="KW-1185">Reference proteome</keyword>
<proteinExistence type="predicted"/>
<evidence type="ECO:0000256" key="6">
    <source>
        <dbReference type="ARBA" id="ARBA00023004"/>
    </source>
</evidence>
<keyword evidence="5" id="KW-0560">Oxidoreductase</keyword>
<dbReference type="Gene3D" id="1.10.1060.10">
    <property type="entry name" value="Alpha-helical ferredoxin"/>
    <property type="match status" value="1"/>
</dbReference>
<evidence type="ECO:0000256" key="8">
    <source>
        <dbReference type="ARBA" id="ARBA00047971"/>
    </source>
</evidence>
<dbReference type="PROSITE" id="PS51379">
    <property type="entry name" value="4FE4S_FER_2"/>
    <property type="match status" value="2"/>
</dbReference>
<dbReference type="PROSITE" id="PS00198">
    <property type="entry name" value="4FE4S_FER_1"/>
    <property type="match status" value="2"/>
</dbReference>
<protein>
    <recommendedName>
        <fullName evidence="9">formate dehydrogenase (coenzyme F420)</fullName>
        <ecNumber evidence="9">1.17.98.3</ecNumber>
    </recommendedName>
</protein>
<dbReference type="RefSeq" id="WP_256623664.1">
    <property type="nucleotide sequence ID" value="NZ_JTEO01000010.1"/>
</dbReference>
<dbReference type="EMBL" id="JTEO01000010">
    <property type="protein sequence ID" value="MCQ6963751.1"/>
    <property type="molecule type" value="Genomic_DNA"/>
</dbReference>
<dbReference type="GO" id="GO:0043794">
    <property type="term" value="F:formate dehydrogenase (coenzyme F420) activity"/>
    <property type="evidence" value="ECO:0007669"/>
    <property type="project" value="UniProtKB-EC"/>
</dbReference>
<name>A0AAE3HCE9_9EURY</name>
<dbReference type="EC" id="1.17.98.3" evidence="9"/>
<dbReference type="InterPro" id="IPR009051">
    <property type="entry name" value="Helical_ferredxn"/>
</dbReference>
<comment type="caution">
    <text evidence="11">The sequence shown here is derived from an EMBL/GenBank/DDBJ whole genome shotgun (WGS) entry which is preliminary data.</text>
</comment>
<dbReference type="InterPro" id="IPR007516">
    <property type="entry name" value="Co_F420_Hydgase/DH_bsu_N"/>
</dbReference>
<evidence type="ECO:0000256" key="2">
    <source>
        <dbReference type="ARBA" id="ARBA00001974"/>
    </source>
</evidence>
<dbReference type="Pfam" id="PF04432">
    <property type="entry name" value="FrhB_FdhB_C"/>
    <property type="match status" value="1"/>
</dbReference>
<dbReference type="InterPro" id="IPR017896">
    <property type="entry name" value="4Fe4S_Fe-S-bd"/>
</dbReference>
<dbReference type="PANTHER" id="PTHR31332:SF6">
    <property type="entry name" value="FORMATE DEHYDROGENASE SUBUNIT BETA"/>
    <property type="match status" value="1"/>
</dbReference>
<comment type="cofactor">
    <cofactor evidence="1">
        <name>Zn(2+)</name>
        <dbReference type="ChEBI" id="CHEBI:29105"/>
    </cofactor>
</comment>
<dbReference type="GO" id="GO:0046872">
    <property type="term" value="F:metal ion binding"/>
    <property type="evidence" value="ECO:0007669"/>
    <property type="project" value="UniProtKB-KW"/>
</dbReference>
<dbReference type="PANTHER" id="PTHR31332">
    <property type="entry name" value="7-HYDROXYMETHYL CHLOROPHYLL A REDUCTASE, CHLOROPLASTIC"/>
    <property type="match status" value="1"/>
</dbReference>
<keyword evidence="6" id="KW-0408">Iron</keyword>
<evidence type="ECO:0000313" key="12">
    <source>
        <dbReference type="Proteomes" id="UP001206983"/>
    </source>
</evidence>
<dbReference type="InterPro" id="IPR045220">
    <property type="entry name" value="FRHB/FDHB/HCAR-like"/>
</dbReference>
<evidence type="ECO:0000256" key="9">
    <source>
        <dbReference type="ARBA" id="ARBA00049724"/>
    </source>
</evidence>
<comment type="cofactor">
    <cofactor evidence="2">
        <name>FAD</name>
        <dbReference type="ChEBI" id="CHEBI:57692"/>
    </cofactor>
</comment>
<comment type="catalytic activity">
    <reaction evidence="8">
        <text>oxidized coenzyme F420-(gamma-L-Glu)(n) + formate + 2 H(+) = reduced coenzyme F420-(gamma-L-Glu)(n) + CO2</text>
        <dbReference type="Rhea" id="RHEA:42764"/>
        <dbReference type="Rhea" id="RHEA-COMP:12939"/>
        <dbReference type="Rhea" id="RHEA-COMP:14378"/>
        <dbReference type="ChEBI" id="CHEBI:15378"/>
        <dbReference type="ChEBI" id="CHEBI:15740"/>
        <dbReference type="ChEBI" id="CHEBI:16526"/>
        <dbReference type="ChEBI" id="CHEBI:133980"/>
        <dbReference type="ChEBI" id="CHEBI:139511"/>
        <dbReference type="EC" id="1.17.98.3"/>
    </reaction>
</comment>
<feature type="domain" description="4Fe-4S ferredoxin-type" evidence="10">
    <location>
        <begin position="275"/>
        <end position="305"/>
    </location>
</feature>
<dbReference type="Pfam" id="PF13183">
    <property type="entry name" value="Fer4_8"/>
    <property type="match status" value="1"/>
</dbReference>
<keyword evidence="3" id="KW-0479">Metal-binding</keyword>
<dbReference type="GO" id="GO:0052592">
    <property type="term" value="F:oxidoreductase activity, acting on CH or CH2 groups, with an iron-sulfur protein as acceptor"/>
    <property type="evidence" value="ECO:0007669"/>
    <property type="project" value="TreeGrafter"/>
</dbReference>
<evidence type="ECO:0000256" key="4">
    <source>
        <dbReference type="ARBA" id="ARBA00022833"/>
    </source>
</evidence>
<dbReference type="AlphaFoldDB" id="A0AAE3HCE9"/>
<sequence length="383" mass="41982">MVRVGDKLIGYATDPDVRSRGASGGLVTAVLAAALEKGLVEGVVVLKRIDEYEAIPVITDDVQEVLASGGSMHAVPVNLAKYAAGRKIAMPGKPCDVRGVIEQAKRNGVDLESTYIVGLNCGGTMHPVVTREMLVRMYETDPEDVAGEEIEKGKLIFRTKDGEEKAISIDELEDAGYGRRENCRYCTVKIPTSADLACGNWGVIGEVAGSATFCEVMNEKGKRLLDNAIDVGFVEVRPADGKAIAIREKVNSAMLKLGDEWKERVFTGIPDQERLTYYMEQFADCIHCGACKEVCPVCTCGEDSKCTMFHSLADNYRMSMYHMVRLLHLSDSCIGCGQCSDVCPVDIPVTSIFRRFADPAQKKRNYEPGMDLTRPPFLEVMLK</sequence>
<reference evidence="11 12" key="1">
    <citation type="journal article" date="2011" name="Appl. Environ. Microbiol.">
        <title>Methanogenic archaea isolated from Taiwan's Chelungpu fault.</title>
        <authorList>
            <person name="Wu S.Y."/>
            <person name="Lai M.C."/>
        </authorList>
    </citation>
    <scope>NUCLEOTIDE SEQUENCE [LARGE SCALE GENOMIC DNA]</scope>
    <source>
        <strain evidence="11 12">St545Mb</strain>
    </source>
</reference>
<dbReference type="SUPFAM" id="SSF46548">
    <property type="entry name" value="alpha-helical ferredoxin"/>
    <property type="match status" value="1"/>
</dbReference>
<keyword evidence="7" id="KW-0411">Iron-sulfur</keyword>
<accession>A0AAE3HCE9</accession>
<dbReference type="Proteomes" id="UP001206983">
    <property type="component" value="Unassembled WGS sequence"/>
</dbReference>
<dbReference type="InterPro" id="IPR007525">
    <property type="entry name" value="FrhB_FdhB_C"/>
</dbReference>
<keyword evidence="4" id="KW-0862">Zinc</keyword>
<gene>
    <name evidence="11" type="ORF">PV02_11825</name>
</gene>
<evidence type="ECO:0000256" key="1">
    <source>
        <dbReference type="ARBA" id="ARBA00001947"/>
    </source>
</evidence>
<evidence type="ECO:0000259" key="10">
    <source>
        <dbReference type="PROSITE" id="PS51379"/>
    </source>
</evidence>
<dbReference type="Pfam" id="PF04422">
    <property type="entry name" value="FrhB_FdhB_N"/>
    <property type="match status" value="1"/>
</dbReference>